<accession>A0A0G1FCP7</accession>
<dbReference type="AlphaFoldDB" id="A0A0G1FCP7"/>
<dbReference type="EMBL" id="LCFK01000032">
    <property type="protein sequence ID" value="KKS92916.1"/>
    <property type="molecule type" value="Genomic_DNA"/>
</dbReference>
<keyword evidence="1" id="KW-0812">Transmembrane</keyword>
<organism evidence="2 3">
    <name type="scientific">Candidatus Collierbacteria bacterium GW2011_GWC2_43_12</name>
    <dbReference type="NCBI Taxonomy" id="1618390"/>
    <lineage>
        <taxon>Bacteria</taxon>
        <taxon>Candidatus Collieribacteriota</taxon>
    </lineage>
</organism>
<evidence type="ECO:0000256" key="1">
    <source>
        <dbReference type="SAM" id="Phobius"/>
    </source>
</evidence>
<dbReference type="PANTHER" id="PTHR37309:SF1">
    <property type="entry name" value="SLR0284 PROTEIN"/>
    <property type="match status" value="1"/>
</dbReference>
<keyword evidence="1" id="KW-1133">Transmembrane helix</keyword>
<feature type="transmembrane region" description="Helical" evidence="1">
    <location>
        <begin position="5"/>
        <end position="24"/>
    </location>
</feature>
<feature type="transmembrane region" description="Helical" evidence="1">
    <location>
        <begin position="86"/>
        <end position="107"/>
    </location>
</feature>
<evidence type="ECO:0000313" key="2">
    <source>
        <dbReference type="EMBL" id="KKS92916.1"/>
    </source>
</evidence>
<keyword evidence="1" id="KW-0472">Membrane</keyword>
<dbReference type="Proteomes" id="UP000033980">
    <property type="component" value="Unassembled WGS sequence"/>
</dbReference>
<dbReference type="PANTHER" id="PTHR37309">
    <property type="entry name" value="SLR0284 PROTEIN"/>
    <property type="match status" value="1"/>
</dbReference>
<feature type="transmembrane region" description="Helical" evidence="1">
    <location>
        <begin position="30"/>
        <end position="53"/>
    </location>
</feature>
<comment type="caution">
    <text evidence="2">The sequence shown here is derived from an EMBL/GenBank/DDBJ whole genome shotgun (WGS) entry which is preliminary data.</text>
</comment>
<proteinExistence type="predicted"/>
<protein>
    <recommendedName>
        <fullName evidence="4">Integral membrane protein</fullName>
    </recommendedName>
</protein>
<gene>
    <name evidence="2" type="ORF">UV68_C0032G0011</name>
</gene>
<evidence type="ECO:0000313" key="3">
    <source>
        <dbReference type="Proteomes" id="UP000033980"/>
    </source>
</evidence>
<feature type="transmembrane region" description="Helical" evidence="1">
    <location>
        <begin position="60"/>
        <end position="80"/>
    </location>
</feature>
<reference evidence="2 3" key="1">
    <citation type="journal article" date="2015" name="Nature">
        <title>rRNA introns, odd ribosomes, and small enigmatic genomes across a large radiation of phyla.</title>
        <authorList>
            <person name="Brown C.T."/>
            <person name="Hug L.A."/>
            <person name="Thomas B.C."/>
            <person name="Sharon I."/>
            <person name="Castelle C.J."/>
            <person name="Singh A."/>
            <person name="Wilkins M.J."/>
            <person name="Williams K.H."/>
            <person name="Banfield J.F."/>
        </authorList>
    </citation>
    <scope>NUCLEOTIDE SEQUENCE [LARGE SCALE GENOMIC DNA]</scope>
</reference>
<sequence>MLINLVINALAFYVTAYIVPGVRIENFSSLAVVAIVWGVLSIILKPILILLTLPVNILTLGLFTFVINAFLIMLMSGFVPGFRVDGFGSALLAAVVLALLNVVLGNLR</sequence>
<name>A0A0G1FCP7_9BACT</name>
<dbReference type="InterPro" id="IPR007165">
    <property type="entry name" value="Phage_holin_4_2"/>
</dbReference>
<dbReference type="Pfam" id="PF04020">
    <property type="entry name" value="Phage_holin_4_2"/>
    <property type="match status" value="1"/>
</dbReference>
<evidence type="ECO:0008006" key="4">
    <source>
        <dbReference type="Google" id="ProtNLM"/>
    </source>
</evidence>